<dbReference type="Gene3D" id="3.30.70.270">
    <property type="match status" value="1"/>
</dbReference>
<dbReference type="EMBL" id="CP048914">
    <property type="protein sequence ID" value="QMS84259.1"/>
    <property type="molecule type" value="Genomic_DNA"/>
</dbReference>
<dbReference type="GO" id="GO:0005886">
    <property type="term" value="C:plasma membrane"/>
    <property type="evidence" value="ECO:0007669"/>
    <property type="project" value="TreeGrafter"/>
</dbReference>
<dbReference type="SUPFAM" id="SSF55073">
    <property type="entry name" value="Nucleotide cyclase"/>
    <property type="match status" value="1"/>
</dbReference>
<gene>
    <name evidence="2" type="ORF">G4Z02_00390</name>
</gene>
<dbReference type="SMART" id="SM00065">
    <property type="entry name" value="GAF"/>
    <property type="match status" value="1"/>
</dbReference>
<dbReference type="GO" id="GO:1902201">
    <property type="term" value="P:negative regulation of bacterial-type flagellum-dependent cell motility"/>
    <property type="evidence" value="ECO:0007669"/>
    <property type="project" value="TreeGrafter"/>
</dbReference>
<dbReference type="InterPro" id="IPR050469">
    <property type="entry name" value="Diguanylate_Cyclase"/>
</dbReference>
<evidence type="ECO:0000259" key="1">
    <source>
        <dbReference type="PROSITE" id="PS50887"/>
    </source>
</evidence>
<name>A0A7L7KPB3_9MOLU</name>
<dbReference type="SMART" id="SM00267">
    <property type="entry name" value="GGDEF"/>
    <property type="match status" value="1"/>
</dbReference>
<sequence>MKTNVLLRETQEKVEVQIRDENKPVVEKVLVEKWQKLINLVASLLNVPAGLIMQITDTHMEVFLRSENEDNPYPSDGKDTLSHGLYCETVIGTDEALHIENSLHLEAWKDNPDVALNMISYYGLPIKWHDGTFFGTICALDSKTNEFADEYRQLMLLFKDIIEMDLVQLVENQQLLRTSEYDSLTNAYNRRRLHSDLERRIDAYHRYGNDFSLTMIDLDGFKYINDTYGHVAGDKVLMKFSEIIMNRIRKVDAFYRYGGDEFALILGNHIKDDIVLLLKSLQEEVKQDSSLRKYFIDFCYGIQCMSKDIVTTEDILTLADKDLYLCKKKKHE</sequence>
<dbReference type="PANTHER" id="PTHR45138:SF6">
    <property type="entry name" value="DIGUANYLATE CYCLASE DGCN"/>
    <property type="match status" value="1"/>
</dbReference>
<dbReference type="SUPFAM" id="SSF55781">
    <property type="entry name" value="GAF domain-like"/>
    <property type="match status" value="1"/>
</dbReference>
<dbReference type="RefSeq" id="WP_258877868.1">
    <property type="nucleotide sequence ID" value="NZ_CP048914.1"/>
</dbReference>
<dbReference type="PANTHER" id="PTHR45138">
    <property type="entry name" value="REGULATORY COMPONENTS OF SENSORY TRANSDUCTION SYSTEM"/>
    <property type="match status" value="1"/>
</dbReference>
<dbReference type="PROSITE" id="PS50887">
    <property type="entry name" value="GGDEF"/>
    <property type="match status" value="1"/>
</dbReference>
<dbReference type="KEGG" id="xcl:G4Z02_00390"/>
<dbReference type="AlphaFoldDB" id="A0A7L7KPB3"/>
<dbReference type="GO" id="GO:0052621">
    <property type="term" value="F:diguanylate cyclase activity"/>
    <property type="evidence" value="ECO:0007669"/>
    <property type="project" value="TreeGrafter"/>
</dbReference>
<dbReference type="Proteomes" id="UP000514720">
    <property type="component" value="Chromosome"/>
</dbReference>
<reference evidence="2 3" key="1">
    <citation type="submission" date="2020-02" db="EMBL/GenBank/DDBJ databases">
        <authorList>
            <person name="Zheng R.K."/>
            <person name="Sun C.M."/>
        </authorList>
    </citation>
    <scope>NUCLEOTIDE SEQUENCE [LARGE SCALE GENOMIC DNA]</scope>
    <source>
        <strain evidence="3">zrk13</strain>
    </source>
</reference>
<dbReference type="NCBIfam" id="TIGR00254">
    <property type="entry name" value="GGDEF"/>
    <property type="match status" value="1"/>
</dbReference>
<dbReference type="Pfam" id="PF00990">
    <property type="entry name" value="GGDEF"/>
    <property type="match status" value="1"/>
</dbReference>
<dbReference type="InterPro" id="IPR029016">
    <property type="entry name" value="GAF-like_dom_sf"/>
</dbReference>
<dbReference type="InterPro" id="IPR029787">
    <property type="entry name" value="Nucleotide_cyclase"/>
</dbReference>
<evidence type="ECO:0000313" key="2">
    <source>
        <dbReference type="EMBL" id="QMS84259.1"/>
    </source>
</evidence>
<keyword evidence="3" id="KW-1185">Reference proteome</keyword>
<organism evidence="2 3">
    <name type="scientific">Candidatus Xianfuyuplasma coldseepsis</name>
    <dbReference type="NCBI Taxonomy" id="2782163"/>
    <lineage>
        <taxon>Bacteria</taxon>
        <taxon>Bacillati</taxon>
        <taxon>Mycoplasmatota</taxon>
        <taxon>Mollicutes</taxon>
        <taxon>Candidatus Izemoplasmatales</taxon>
        <taxon>Candidatus Izemoplasmataceae</taxon>
        <taxon>Candidatus Xianfuyuplasma</taxon>
    </lineage>
</organism>
<feature type="domain" description="GGDEF" evidence="1">
    <location>
        <begin position="209"/>
        <end position="332"/>
    </location>
</feature>
<dbReference type="InterPro" id="IPR003018">
    <property type="entry name" value="GAF"/>
</dbReference>
<dbReference type="CDD" id="cd01949">
    <property type="entry name" value="GGDEF"/>
    <property type="match status" value="1"/>
</dbReference>
<dbReference type="GO" id="GO:0043709">
    <property type="term" value="P:cell adhesion involved in single-species biofilm formation"/>
    <property type="evidence" value="ECO:0007669"/>
    <property type="project" value="TreeGrafter"/>
</dbReference>
<accession>A0A7L7KPB3</accession>
<dbReference type="InterPro" id="IPR043128">
    <property type="entry name" value="Rev_trsase/Diguanyl_cyclase"/>
</dbReference>
<protein>
    <submittedName>
        <fullName evidence="2">Sensor domain-containing diguanylate cyclase</fullName>
    </submittedName>
</protein>
<dbReference type="InterPro" id="IPR000160">
    <property type="entry name" value="GGDEF_dom"/>
</dbReference>
<evidence type="ECO:0000313" key="3">
    <source>
        <dbReference type="Proteomes" id="UP000514720"/>
    </source>
</evidence>
<dbReference type="Gene3D" id="3.30.450.40">
    <property type="match status" value="1"/>
</dbReference>
<proteinExistence type="predicted"/>